<organism evidence="1 2">
    <name type="scientific">Clostridium perfringens</name>
    <dbReference type="NCBI Taxonomy" id="1502"/>
    <lineage>
        <taxon>Bacteria</taxon>
        <taxon>Bacillati</taxon>
        <taxon>Bacillota</taxon>
        <taxon>Clostridia</taxon>
        <taxon>Eubacteriales</taxon>
        <taxon>Clostridiaceae</taxon>
        <taxon>Clostridium</taxon>
    </lineage>
</organism>
<dbReference type="AlphaFoldDB" id="A0AAE8K641"/>
<dbReference type="RefSeq" id="WP_124228932.1">
    <property type="nucleotide sequence ID" value="NZ_CP102313.1"/>
</dbReference>
<comment type="caution">
    <text evidence="1">The sequence shown here is derived from an EMBL/GenBank/DDBJ whole genome shotgun (WGS) entry which is preliminary data.</text>
</comment>
<gene>
    <name evidence="1" type="ORF">EHZ11_14970</name>
</gene>
<evidence type="ECO:0000313" key="2">
    <source>
        <dbReference type="Proteomes" id="UP000273641"/>
    </source>
</evidence>
<reference evidence="1 2" key="1">
    <citation type="submission" date="2018-11" db="EMBL/GenBank/DDBJ databases">
        <title>Draft genome sequences of potential pathogenic Clostridium perfringens from environmental surface water in the North West Province, South Africa.</title>
        <authorList>
            <person name="Fourie J.C.J."/>
            <person name="Sanko T.J."/>
            <person name="Bezuidenhout C."/>
            <person name="Mienie C."/>
            <person name="Adeleke R."/>
        </authorList>
    </citation>
    <scope>NUCLEOTIDE SEQUENCE [LARGE SCALE GENOMIC DNA]</scope>
    <source>
        <strain evidence="1 2">SC4-C13</strain>
    </source>
</reference>
<protein>
    <submittedName>
        <fullName evidence="1">Uncharacterized protein</fullName>
    </submittedName>
</protein>
<accession>A0AAE8K641</accession>
<sequence>MTDHLWFNLTKASDKASLIEGDLVQFDARVKEYEKGYKGYRDDVYCPIERDYKLSHPTKVMKVKKTEC</sequence>
<proteinExistence type="predicted"/>
<dbReference type="Proteomes" id="UP000273641">
    <property type="component" value="Unassembled WGS sequence"/>
</dbReference>
<evidence type="ECO:0000313" key="1">
    <source>
        <dbReference type="EMBL" id="RQN22941.1"/>
    </source>
</evidence>
<dbReference type="EMBL" id="RQNR01000012">
    <property type="protein sequence ID" value="RQN22941.1"/>
    <property type="molecule type" value="Genomic_DNA"/>
</dbReference>
<name>A0AAE8K641_CLOPF</name>